<dbReference type="AlphaFoldDB" id="A0A8K0P583"/>
<dbReference type="Proteomes" id="UP000792457">
    <property type="component" value="Unassembled WGS sequence"/>
</dbReference>
<accession>A0A8K0P583</accession>
<keyword evidence="2" id="KW-1185">Reference proteome</keyword>
<reference evidence="1" key="1">
    <citation type="submission" date="2013-04" db="EMBL/GenBank/DDBJ databases">
        <authorList>
            <person name="Qu J."/>
            <person name="Murali S.C."/>
            <person name="Bandaranaike D."/>
            <person name="Bellair M."/>
            <person name="Blankenburg K."/>
            <person name="Chao H."/>
            <person name="Dinh H."/>
            <person name="Doddapaneni H."/>
            <person name="Downs B."/>
            <person name="Dugan-Rocha S."/>
            <person name="Elkadiri S."/>
            <person name="Gnanaolivu R.D."/>
            <person name="Hernandez B."/>
            <person name="Javaid M."/>
            <person name="Jayaseelan J.C."/>
            <person name="Lee S."/>
            <person name="Li M."/>
            <person name="Ming W."/>
            <person name="Munidasa M."/>
            <person name="Muniz J."/>
            <person name="Nguyen L."/>
            <person name="Ongeri F."/>
            <person name="Osuji N."/>
            <person name="Pu L.-L."/>
            <person name="Puazo M."/>
            <person name="Qu C."/>
            <person name="Quiroz J."/>
            <person name="Raj R."/>
            <person name="Weissenberger G."/>
            <person name="Xin Y."/>
            <person name="Zou X."/>
            <person name="Han Y."/>
            <person name="Richards S."/>
            <person name="Worley K."/>
            <person name="Muzny D."/>
            <person name="Gibbs R."/>
        </authorList>
    </citation>
    <scope>NUCLEOTIDE SEQUENCE</scope>
    <source>
        <strain evidence="1">Sampled in the wild</strain>
    </source>
</reference>
<comment type="caution">
    <text evidence="1">The sequence shown here is derived from an EMBL/GenBank/DDBJ whole genome shotgun (WGS) entry which is preliminary data.</text>
</comment>
<gene>
    <name evidence="1" type="ORF">J437_LFUL006933</name>
</gene>
<evidence type="ECO:0000313" key="1">
    <source>
        <dbReference type="EMBL" id="KAG8231364.1"/>
    </source>
</evidence>
<protein>
    <submittedName>
        <fullName evidence="1">Uncharacterized protein</fullName>
    </submittedName>
</protein>
<proteinExistence type="predicted"/>
<evidence type="ECO:0000313" key="2">
    <source>
        <dbReference type="Proteomes" id="UP000792457"/>
    </source>
</evidence>
<sequence length="125" mass="14231">MECFFCTQSSKLQVTCVTGELGKEGESRGRVTQWESRVGGSESGRGVHRSKRRVSDVMWKTPRLFRDHLFFRRIPKCTQLSNVKIHYTSQCLRNIVSEQTALRERVVQDGPHSGHQHLALPHGVG</sequence>
<organism evidence="1 2">
    <name type="scientific">Ladona fulva</name>
    <name type="common">Scarce chaser dragonfly</name>
    <name type="synonym">Libellula fulva</name>
    <dbReference type="NCBI Taxonomy" id="123851"/>
    <lineage>
        <taxon>Eukaryota</taxon>
        <taxon>Metazoa</taxon>
        <taxon>Ecdysozoa</taxon>
        <taxon>Arthropoda</taxon>
        <taxon>Hexapoda</taxon>
        <taxon>Insecta</taxon>
        <taxon>Pterygota</taxon>
        <taxon>Palaeoptera</taxon>
        <taxon>Odonata</taxon>
        <taxon>Epiprocta</taxon>
        <taxon>Anisoptera</taxon>
        <taxon>Libelluloidea</taxon>
        <taxon>Libellulidae</taxon>
        <taxon>Ladona</taxon>
    </lineage>
</organism>
<reference evidence="1" key="2">
    <citation type="submission" date="2017-10" db="EMBL/GenBank/DDBJ databases">
        <title>Ladona fulva Genome sequencing and assembly.</title>
        <authorList>
            <person name="Murali S."/>
            <person name="Richards S."/>
            <person name="Bandaranaike D."/>
            <person name="Bellair M."/>
            <person name="Blankenburg K."/>
            <person name="Chao H."/>
            <person name="Dinh H."/>
            <person name="Doddapaneni H."/>
            <person name="Dugan-Rocha S."/>
            <person name="Elkadiri S."/>
            <person name="Gnanaolivu R."/>
            <person name="Hernandez B."/>
            <person name="Skinner E."/>
            <person name="Javaid M."/>
            <person name="Lee S."/>
            <person name="Li M."/>
            <person name="Ming W."/>
            <person name="Munidasa M."/>
            <person name="Muniz J."/>
            <person name="Nguyen L."/>
            <person name="Hughes D."/>
            <person name="Osuji N."/>
            <person name="Pu L.-L."/>
            <person name="Puazo M."/>
            <person name="Qu C."/>
            <person name="Quiroz J."/>
            <person name="Raj R."/>
            <person name="Weissenberger G."/>
            <person name="Xin Y."/>
            <person name="Zou X."/>
            <person name="Han Y."/>
            <person name="Worley K."/>
            <person name="Muzny D."/>
            <person name="Gibbs R."/>
        </authorList>
    </citation>
    <scope>NUCLEOTIDE SEQUENCE</scope>
    <source>
        <strain evidence="1">Sampled in the wild</strain>
    </source>
</reference>
<dbReference type="EMBL" id="KZ308552">
    <property type="protein sequence ID" value="KAG8231364.1"/>
    <property type="molecule type" value="Genomic_DNA"/>
</dbReference>
<name>A0A8K0P583_LADFU</name>